<accession>A0A1I7ZW16</accession>
<dbReference type="AlphaFoldDB" id="A0A1I7ZW16"/>
<reference evidence="3" key="1">
    <citation type="submission" date="2016-11" db="UniProtKB">
        <authorList>
            <consortium name="WormBaseParasite"/>
        </authorList>
    </citation>
    <scope>IDENTIFICATION</scope>
</reference>
<dbReference type="WBParaSite" id="L893_g30321.t1">
    <property type="protein sequence ID" value="L893_g30321.t1"/>
    <property type="gene ID" value="L893_g30321"/>
</dbReference>
<dbReference type="Gene3D" id="3.90.550.10">
    <property type="entry name" value="Spore Coat Polysaccharide Biosynthesis Protein SpsA, Chain A"/>
    <property type="match status" value="1"/>
</dbReference>
<dbReference type="GO" id="GO:0016758">
    <property type="term" value="F:hexosyltransferase activity"/>
    <property type="evidence" value="ECO:0007669"/>
    <property type="project" value="UniProtKB-ARBA"/>
</dbReference>
<dbReference type="PANTHER" id="PTHR22916:SF3">
    <property type="entry name" value="UDP-GLCNAC:BETAGAL BETA-1,3-N-ACETYLGLUCOSAMINYLTRANSFERASE-LIKE PROTEIN 1"/>
    <property type="match status" value="1"/>
</dbReference>
<evidence type="ECO:0000259" key="1">
    <source>
        <dbReference type="Pfam" id="PF00535"/>
    </source>
</evidence>
<name>A0A1I7ZW16_9BILA</name>
<sequence length="365" mass="41507">MSPPSPKPAVSVIIPVRNGLPYLDECLGSLLGQETAPDLLFEVAVYNDASDDRTQDYLDSWSAKFAEKGIAFRCGRGERPGGVGYAKNRAVQLSSGRFLCFCDADDFSFPRRIQTQYDWILRAAHPELTICGSGFVRNDERATVRYTKWANELSDSQLVTQHFTSHGPTVIAPTWFLARSLYDEVGGFNEEHRVGHPEDLEFFLEALKLGSAVVKVPECLVMYRYHPNCATFSVDERTIWAMRIRYIEDMILGGWKKLTIWNAGKQGKKFYKSLSTENRGKSLSVENRGKVVAFCDVDSSKIRHGKYEVYDEVERKVTSTIPVISHEDAQPPVVICVKLDLTNGEFERLLRQKHWIEGRDYFHFS</sequence>
<dbReference type="Pfam" id="PF00535">
    <property type="entry name" value="Glycos_transf_2"/>
    <property type="match status" value="1"/>
</dbReference>
<evidence type="ECO:0000313" key="3">
    <source>
        <dbReference type="WBParaSite" id="L893_g30321.t1"/>
    </source>
</evidence>
<keyword evidence="2" id="KW-1185">Reference proteome</keyword>
<proteinExistence type="predicted"/>
<dbReference type="Proteomes" id="UP000095287">
    <property type="component" value="Unplaced"/>
</dbReference>
<dbReference type="PANTHER" id="PTHR22916">
    <property type="entry name" value="GLYCOSYLTRANSFERASE"/>
    <property type="match status" value="1"/>
</dbReference>
<dbReference type="SUPFAM" id="SSF53448">
    <property type="entry name" value="Nucleotide-diphospho-sugar transferases"/>
    <property type="match status" value="1"/>
</dbReference>
<dbReference type="InterPro" id="IPR029044">
    <property type="entry name" value="Nucleotide-diphossugar_trans"/>
</dbReference>
<evidence type="ECO:0000313" key="2">
    <source>
        <dbReference type="Proteomes" id="UP000095287"/>
    </source>
</evidence>
<dbReference type="InterPro" id="IPR001173">
    <property type="entry name" value="Glyco_trans_2-like"/>
</dbReference>
<organism evidence="2 3">
    <name type="scientific">Steinernema glaseri</name>
    <dbReference type="NCBI Taxonomy" id="37863"/>
    <lineage>
        <taxon>Eukaryota</taxon>
        <taxon>Metazoa</taxon>
        <taxon>Ecdysozoa</taxon>
        <taxon>Nematoda</taxon>
        <taxon>Chromadorea</taxon>
        <taxon>Rhabditida</taxon>
        <taxon>Tylenchina</taxon>
        <taxon>Panagrolaimomorpha</taxon>
        <taxon>Strongyloidoidea</taxon>
        <taxon>Steinernematidae</taxon>
        <taxon>Steinernema</taxon>
    </lineage>
</organism>
<protein>
    <submittedName>
        <fullName evidence="3">Glyco_trans_2-like domain-containing protein</fullName>
    </submittedName>
</protein>
<feature type="domain" description="Glycosyltransferase 2-like" evidence="1">
    <location>
        <begin position="11"/>
        <end position="184"/>
    </location>
</feature>